<dbReference type="EMBL" id="CAJOBC010159299">
    <property type="protein sequence ID" value="CAF4693777.1"/>
    <property type="molecule type" value="Genomic_DNA"/>
</dbReference>
<gene>
    <name evidence="1" type="ORF">SRO942_LOCUS51288</name>
</gene>
<evidence type="ECO:0000313" key="2">
    <source>
        <dbReference type="Proteomes" id="UP000681722"/>
    </source>
</evidence>
<sequence>ATTIEDDVQIPCEFCNEPVSLQELMNHT</sequence>
<proteinExistence type="predicted"/>
<feature type="non-terminal residue" evidence="1">
    <location>
        <position position="28"/>
    </location>
</feature>
<comment type="caution">
    <text evidence="1">The sequence shown here is derived from an EMBL/GenBank/DDBJ whole genome shotgun (WGS) entry which is preliminary data.</text>
</comment>
<dbReference type="Proteomes" id="UP000681722">
    <property type="component" value="Unassembled WGS sequence"/>
</dbReference>
<protein>
    <submittedName>
        <fullName evidence="1">Uncharacterized protein</fullName>
    </submittedName>
</protein>
<dbReference type="AlphaFoldDB" id="A0A8S3A7H3"/>
<accession>A0A8S3A7H3</accession>
<organism evidence="1 2">
    <name type="scientific">Didymodactylos carnosus</name>
    <dbReference type="NCBI Taxonomy" id="1234261"/>
    <lineage>
        <taxon>Eukaryota</taxon>
        <taxon>Metazoa</taxon>
        <taxon>Spiralia</taxon>
        <taxon>Gnathifera</taxon>
        <taxon>Rotifera</taxon>
        <taxon>Eurotatoria</taxon>
        <taxon>Bdelloidea</taxon>
        <taxon>Philodinida</taxon>
        <taxon>Philodinidae</taxon>
        <taxon>Didymodactylos</taxon>
    </lineage>
</organism>
<reference evidence="1" key="1">
    <citation type="submission" date="2021-02" db="EMBL/GenBank/DDBJ databases">
        <authorList>
            <person name="Nowell W R."/>
        </authorList>
    </citation>
    <scope>NUCLEOTIDE SEQUENCE</scope>
</reference>
<name>A0A8S3A7H3_9BILA</name>
<evidence type="ECO:0000313" key="1">
    <source>
        <dbReference type="EMBL" id="CAF4693777.1"/>
    </source>
</evidence>
<feature type="non-terminal residue" evidence="1">
    <location>
        <position position="1"/>
    </location>
</feature>